<comment type="similarity">
    <text evidence="1">Belongs to the GMC oxidoreductase family.</text>
</comment>
<dbReference type="InterPro" id="IPR012132">
    <property type="entry name" value="GMC_OxRdtase"/>
</dbReference>
<dbReference type="EMBL" id="BGPR01134101">
    <property type="protein sequence ID" value="GBN52694.1"/>
    <property type="molecule type" value="Genomic_DNA"/>
</dbReference>
<evidence type="ECO:0000313" key="5">
    <source>
        <dbReference type="EMBL" id="GBN52689.1"/>
    </source>
</evidence>
<dbReference type="EMBL" id="BGPR01134079">
    <property type="protein sequence ID" value="GBN52643.1"/>
    <property type="molecule type" value="Genomic_DNA"/>
</dbReference>
<keyword evidence="8" id="KW-1185">Reference proteome</keyword>
<dbReference type="EMBL" id="BGPR01134099">
    <property type="protein sequence ID" value="GBN52689.1"/>
    <property type="molecule type" value="Genomic_DNA"/>
</dbReference>
<gene>
    <name evidence="3" type="ORF">AVEN_154340_1</name>
    <name evidence="5" type="ORF">AVEN_166578_1</name>
    <name evidence="6" type="ORF">AVEN_171589_1</name>
    <name evidence="7" type="ORF">AVEN_189144_1</name>
    <name evidence="4" type="ORF">AVEN_244342_1</name>
</gene>
<dbReference type="InterPro" id="IPR007867">
    <property type="entry name" value="GMC_OxRtase_C"/>
</dbReference>
<dbReference type="Proteomes" id="UP000499080">
    <property type="component" value="Unassembled WGS sequence"/>
</dbReference>
<evidence type="ECO:0000256" key="1">
    <source>
        <dbReference type="ARBA" id="ARBA00010790"/>
    </source>
</evidence>
<evidence type="ECO:0000313" key="7">
    <source>
        <dbReference type="EMBL" id="GBN52698.1"/>
    </source>
</evidence>
<evidence type="ECO:0000313" key="4">
    <source>
        <dbReference type="EMBL" id="GBN52643.1"/>
    </source>
</evidence>
<dbReference type="PANTHER" id="PTHR11552:SF227">
    <property type="entry name" value="GLUCOSE DEHYDROGENASE [FAD, QUINONE]-LIKE PROTEIN"/>
    <property type="match status" value="1"/>
</dbReference>
<evidence type="ECO:0000313" key="8">
    <source>
        <dbReference type="Proteomes" id="UP000499080"/>
    </source>
</evidence>
<sequence>MLHFPFVLSTELFARVFRVKGIEGLRVVDASIMPIVPSANTNVPTIMVAEKAADIIKQTIRCPSYRHHNYNPYERYPDINPWEFHL</sequence>
<dbReference type="SUPFAM" id="SSF51905">
    <property type="entry name" value="FAD/NAD(P)-binding domain"/>
    <property type="match status" value="1"/>
</dbReference>
<feature type="domain" description="Glucose-methanol-choline oxidoreductase C-terminal" evidence="2">
    <location>
        <begin position="17"/>
        <end position="49"/>
    </location>
</feature>
<name>A0A4Y2PNI2_ARAVE</name>
<organism evidence="5 8">
    <name type="scientific">Araneus ventricosus</name>
    <name type="common">Orbweaver spider</name>
    <name type="synonym">Epeira ventricosa</name>
    <dbReference type="NCBI Taxonomy" id="182803"/>
    <lineage>
        <taxon>Eukaryota</taxon>
        <taxon>Metazoa</taxon>
        <taxon>Ecdysozoa</taxon>
        <taxon>Arthropoda</taxon>
        <taxon>Chelicerata</taxon>
        <taxon>Arachnida</taxon>
        <taxon>Araneae</taxon>
        <taxon>Araneomorphae</taxon>
        <taxon>Entelegynae</taxon>
        <taxon>Araneoidea</taxon>
        <taxon>Araneidae</taxon>
        <taxon>Araneus</taxon>
    </lineage>
</organism>
<dbReference type="GO" id="GO:0050660">
    <property type="term" value="F:flavin adenine dinucleotide binding"/>
    <property type="evidence" value="ECO:0007669"/>
    <property type="project" value="InterPro"/>
</dbReference>
<dbReference type="Pfam" id="PF05199">
    <property type="entry name" value="GMC_oxred_C"/>
    <property type="match status" value="1"/>
</dbReference>
<evidence type="ECO:0000259" key="2">
    <source>
        <dbReference type="Pfam" id="PF05199"/>
    </source>
</evidence>
<accession>A0A4Y2PNI2</accession>
<comment type="caution">
    <text evidence="5">The sequence shown here is derived from an EMBL/GenBank/DDBJ whole genome shotgun (WGS) entry which is preliminary data.</text>
</comment>
<reference evidence="5 8" key="1">
    <citation type="journal article" date="2019" name="Sci. Rep.">
        <title>Orb-weaving spider Araneus ventricosus genome elucidates the spidroin gene catalogue.</title>
        <authorList>
            <person name="Kono N."/>
            <person name="Nakamura H."/>
            <person name="Ohtoshi R."/>
            <person name="Moran D.A.P."/>
            <person name="Shinohara A."/>
            <person name="Yoshida Y."/>
            <person name="Fujiwara M."/>
            <person name="Mori M."/>
            <person name="Tomita M."/>
            <person name="Arakawa K."/>
        </authorList>
    </citation>
    <scope>NUCLEOTIDE SEQUENCE [LARGE SCALE GENOMIC DNA]</scope>
</reference>
<proteinExistence type="inferred from homology"/>
<dbReference type="InterPro" id="IPR036188">
    <property type="entry name" value="FAD/NAD-bd_sf"/>
</dbReference>
<dbReference type="EMBL" id="BGPR01006783">
    <property type="protein sequence ID" value="GBN21818.1"/>
    <property type="molecule type" value="Genomic_DNA"/>
</dbReference>
<dbReference type="EMBL" id="BGPR01134103">
    <property type="protein sequence ID" value="GBN52698.1"/>
    <property type="molecule type" value="Genomic_DNA"/>
</dbReference>
<evidence type="ECO:0000313" key="3">
    <source>
        <dbReference type="EMBL" id="GBN21818.1"/>
    </source>
</evidence>
<dbReference type="OrthoDB" id="6432826at2759"/>
<dbReference type="AlphaFoldDB" id="A0A4Y2PNI2"/>
<evidence type="ECO:0000313" key="6">
    <source>
        <dbReference type="EMBL" id="GBN52694.1"/>
    </source>
</evidence>
<dbReference type="Gene3D" id="3.50.50.60">
    <property type="entry name" value="FAD/NAD(P)-binding domain"/>
    <property type="match status" value="1"/>
</dbReference>
<dbReference type="GO" id="GO:0016614">
    <property type="term" value="F:oxidoreductase activity, acting on CH-OH group of donors"/>
    <property type="evidence" value="ECO:0007669"/>
    <property type="project" value="InterPro"/>
</dbReference>
<protein>
    <recommendedName>
        <fullName evidence="2">Glucose-methanol-choline oxidoreductase C-terminal domain-containing protein</fullName>
    </recommendedName>
</protein>
<dbReference type="PANTHER" id="PTHR11552">
    <property type="entry name" value="GLUCOSE-METHANOL-CHOLINE GMC OXIDOREDUCTASE"/>
    <property type="match status" value="1"/>
</dbReference>